<dbReference type="InterPro" id="IPR000169">
    <property type="entry name" value="Pept_cys_AS"/>
</dbReference>
<keyword evidence="3" id="KW-1015">Disulfide bond</keyword>
<evidence type="ECO:0000313" key="8">
    <source>
        <dbReference type="EMBL" id="CAD9322867.1"/>
    </source>
</evidence>
<feature type="signal peptide" evidence="5">
    <location>
        <begin position="1"/>
        <end position="21"/>
    </location>
</feature>
<feature type="region of interest" description="Disordered" evidence="4">
    <location>
        <begin position="366"/>
        <end position="388"/>
    </location>
</feature>
<dbReference type="InterPro" id="IPR038765">
    <property type="entry name" value="Papain-like_cys_pep_sf"/>
</dbReference>
<evidence type="ECO:0000256" key="1">
    <source>
        <dbReference type="ARBA" id="ARBA00008455"/>
    </source>
</evidence>
<evidence type="ECO:0000256" key="3">
    <source>
        <dbReference type="ARBA" id="ARBA00023157"/>
    </source>
</evidence>
<dbReference type="SMART" id="SM00848">
    <property type="entry name" value="Inhibitor_I29"/>
    <property type="match status" value="1"/>
</dbReference>
<dbReference type="GO" id="GO:0006508">
    <property type="term" value="P:proteolysis"/>
    <property type="evidence" value="ECO:0007669"/>
    <property type="project" value="InterPro"/>
</dbReference>
<dbReference type="InterPro" id="IPR000668">
    <property type="entry name" value="Peptidase_C1A_C"/>
</dbReference>
<keyword evidence="2" id="KW-0865">Zymogen</keyword>
<dbReference type="InterPro" id="IPR013128">
    <property type="entry name" value="Peptidase_C1A"/>
</dbReference>
<name>A0A7S1YXZ0_TRICV</name>
<dbReference type="Gene3D" id="3.90.70.10">
    <property type="entry name" value="Cysteine proteinases"/>
    <property type="match status" value="1"/>
</dbReference>
<dbReference type="GO" id="GO:0008234">
    <property type="term" value="F:cysteine-type peptidase activity"/>
    <property type="evidence" value="ECO:0007669"/>
    <property type="project" value="InterPro"/>
</dbReference>
<dbReference type="InterPro" id="IPR039417">
    <property type="entry name" value="Peptidase_C1A_papain-like"/>
</dbReference>
<dbReference type="PANTHER" id="PTHR12411">
    <property type="entry name" value="CYSTEINE PROTEASE FAMILY C1-RELATED"/>
    <property type="match status" value="1"/>
</dbReference>
<dbReference type="PRINTS" id="PR00705">
    <property type="entry name" value="PAPAIN"/>
</dbReference>
<comment type="similarity">
    <text evidence="1">Belongs to the peptidase C1 family.</text>
</comment>
<feature type="domain" description="Peptidase C1A papain C-terminal" evidence="6">
    <location>
        <begin position="144"/>
        <end position="367"/>
    </location>
</feature>
<dbReference type="Pfam" id="PF00112">
    <property type="entry name" value="Peptidase_C1"/>
    <property type="match status" value="1"/>
</dbReference>
<evidence type="ECO:0000259" key="7">
    <source>
        <dbReference type="SMART" id="SM00848"/>
    </source>
</evidence>
<dbReference type="InterPro" id="IPR025660">
    <property type="entry name" value="Pept_his_AS"/>
</dbReference>
<dbReference type="PROSITE" id="PS00639">
    <property type="entry name" value="THIOL_PROTEASE_HIS"/>
    <property type="match status" value="1"/>
</dbReference>
<feature type="domain" description="Cathepsin propeptide inhibitor" evidence="7">
    <location>
        <begin position="45"/>
        <end position="103"/>
    </location>
</feature>
<organism evidence="8">
    <name type="scientific">Trieres chinensis</name>
    <name type="common">Marine centric diatom</name>
    <name type="synonym">Odontella sinensis</name>
    <dbReference type="NCBI Taxonomy" id="1514140"/>
    <lineage>
        <taxon>Eukaryota</taxon>
        <taxon>Sar</taxon>
        <taxon>Stramenopiles</taxon>
        <taxon>Ochrophyta</taxon>
        <taxon>Bacillariophyta</taxon>
        <taxon>Mediophyceae</taxon>
        <taxon>Biddulphiophycidae</taxon>
        <taxon>Eupodiscales</taxon>
        <taxon>Parodontellaceae</taxon>
        <taxon>Trieres</taxon>
    </lineage>
</organism>
<dbReference type="Pfam" id="PF08246">
    <property type="entry name" value="Inhibitor_I29"/>
    <property type="match status" value="1"/>
</dbReference>
<evidence type="ECO:0000256" key="2">
    <source>
        <dbReference type="ARBA" id="ARBA00023145"/>
    </source>
</evidence>
<sequence>MKVRCASSFFIAAGIMMPGSAANVRGTVRKLDSEGAAKTKAADLFHDWVKTFEKEYETPSERLKRMLVWFKNHEFIENHNNQDPAPSYTLGHNQFSDLTHDEFKQRHFLGEHSPVPVPSERPVRGRGIDTAYGRTLENLEKKKLPQSVNWVEKGAVTEVKNQGMCGSCWAFSAIGAIEGAHFLDTGNLISLSEQEIIDCDLDDHACFGGFMDNAFKWDEHSGGICTEESYPYAGHKHWFGGCKTHKSECDDVPHTEVDHFIDVNHTHTHLMRAISHQPISVGIEADKPGFQFYKSGVYDDPDCGTKVDHGVVAVGYGTLNNTGFYLIKNSWGATWGDGGFIKISKDNPNNGKDEGQCGILTYASRPFLKDNKPEPPVLASEEDETGNA</sequence>
<dbReference type="SMART" id="SM00645">
    <property type="entry name" value="Pept_C1"/>
    <property type="match status" value="1"/>
</dbReference>
<evidence type="ECO:0000256" key="4">
    <source>
        <dbReference type="SAM" id="MobiDB-lite"/>
    </source>
</evidence>
<dbReference type="PROSITE" id="PS00139">
    <property type="entry name" value="THIOL_PROTEASE_CYS"/>
    <property type="match status" value="1"/>
</dbReference>
<dbReference type="AlphaFoldDB" id="A0A7S1YXZ0"/>
<feature type="chain" id="PRO_5031403381" evidence="5">
    <location>
        <begin position="22"/>
        <end position="388"/>
    </location>
</feature>
<dbReference type="FunFam" id="3.90.70.10:FF:000332">
    <property type="entry name" value="Cathepsin L1"/>
    <property type="match status" value="1"/>
</dbReference>
<dbReference type="InterPro" id="IPR013201">
    <property type="entry name" value="Prot_inhib_I29"/>
</dbReference>
<evidence type="ECO:0000256" key="5">
    <source>
        <dbReference type="SAM" id="SignalP"/>
    </source>
</evidence>
<reference evidence="8" key="1">
    <citation type="submission" date="2021-01" db="EMBL/GenBank/DDBJ databases">
        <authorList>
            <person name="Corre E."/>
            <person name="Pelletier E."/>
            <person name="Niang G."/>
            <person name="Scheremetjew M."/>
            <person name="Finn R."/>
            <person name="Kale V."/>
            <person name="Holt S."/>
            <person name="Cochrane G."/>
            <person name="Meng A."/>
            <person name="Brown T."/>
            <person name="Cohen L."/>
        </authorList>
    </citation>
    <scope>NUCLEOTIDE SEQUENCE</scope>
    <source>
        <strain evidence="8">Grunow 1884</strain>
    </source>
</reference>
<protein>
    <submittedName>
        <fullName evidence="8">Uncharacterized protein</fullName>
    </submittedName>
</protein>
<dbReference type="EMBL" id="HBGO01003766">
    <property type="protein sequence ID" value="CAD9322867.1"/>
    <property type="molecule type" value="Transcribed_RNA"/>
</dbReference>
<dbReference type="CDD" id="cd02248">
    <property type="entry name" value="Peptidase_C1A"/>
    <property type="match status" value="1"/>
</dbReference>
<keyword evidence="5" id="KW-0732">Signal</keyword>
<dbReference type="SUPFAM" id="SSF54001">
    <property type="entry name" value="Cysteine proteinases"/>
    <property type="match status" value="1"/>
</dbReference>
<evidence type="ECO:0000259" key="6">
    <source>
        <dbReference type="SMART" id="SM00645"/>
    </source>
</evidence>
<accession>A0A7S1YXZ0</accession>
<proteinExistence type="inferred from homology"/>
<gene>
    <name evidence="8" type="ORF">OSIN01602_LOCUS2098</name>
</gene>